<dbReference type="OrthoDB" id="9803333at2"/>
<dbReference type="FunFam" id="3.40.50.720:FF:000084">
    <property type="entry name" value="Short-chain dehydrogenase reductase"/>
    <property type="match status" value="1"/>
</dbReference>
<evidence type="ECO:0000313" key="4">
    <source>
        <dbReference type="EMBL" id="TDE10353.1"/>
    </source>
</evidence>
<dbReference type="InterPro" id="IPR036291">
    <property type="entry name" value="NAD(P)-bd_dom_sf"/>
</dbReference>
<dbReference type="PRINTS" id="PR00080">
    <property type="entry name" value="SDRFAMILY"/>
</dbReference>
<comment type="similarity">
    <text evidence="1">Belongs to the short-chain dehydrogenases/reductases (SDR) family.</text>
</comment>
<dbReference type="PANTHER" id="PTHR42760:SF133">
    <property type="entry name" value="3-OXOACYL-[ACYL-CARRIER-PROTEIN] REDUCTASE"/>
    <property type="match status" value="1"/>
</dbReference>
<dbReference type="InterPro" id="IPR002347">
    <property type="entry name" value="SDR_fam"/>
</dbReference>
<evidence type="ECO:0000256" key="2">
    <source>
        <dbReference type="ARBA" id="ARBA00023002"/>
    </source>
</evidence>
<evidence type="ECO:0000256" key="3">
    <source>
        <dbReference type="SAM" id="MobiDB-lite"/>
    </source>
</evidence>
<evidence type="ECO:0000256" key="1">
    <source>
        <dbReference type="ARBA" id="ARBA00006484"/>
    </source>
</evidence>
<dbReference type="SUPFAM" id="SSF51735">
    <property type="entry name" value="NAD(P)-binding Rossmann-fold domains"/>
    <property type="match status" value="1"/>
</dbReference>
<dbReference type="PANTHER" id="PTHR42760">
    <property type="entry name" value="SHORT-CHAIN DEHYDROGENASES/REDUCTASES FAMILY MEMBER"/>
    <property type="match status" value="1"/>
</dbReference>
<reference evidence="4 5" key="1">
    <citation type="submission" date="2019-03" db="EMBL/GenBank/DDBJ databases">
        <title>Draft genome sequences of novel Actinobacteria.</title>
        <authorList>
            <person name="Sahin N."/>
            <person name="Ay H."/>
            <person name="Saygin H."/>
        </authorList>
    </citation>
    <scope>NUCLEOTIDE SEQUENCE [LARGE SCALE GENOMIC DNA]</scope>
    <source>
        <strain evidence="4 5">5K138</strain>
    </source>
</reference>
<dbReference type="Proteomes" id="UP000294739">
    <property type="component" value="Unassembled WGS sequence"/>
</dbReference>
<dbReference type="EMBL" id="SMKZ01000014">
    <property type="protein sequence ID" value="TDE10353.1"/>
    <property type="molecule type" value="Genomic_DNA"/>
</dbReference>
<organism evidence="4 5">
    <name type="scientific">Jiangella asiatica</name>
    <dbReference type="NCBI Taxonomy" id="2530372"/>
    <lineage>
        <taxon>Bacteria</taxon>
        <taxon>Bacillati</taxon>
        <taxon>Actinomycetota</taxon>
        <taxon>Actinomycetes</taxon>
        <taxon>Jiangellales</taxon>
        <taxon>Jiangellaceae</taxon>
        <taxon>Jiangella</taxon>
    </lineage>
</organism>
<sequence length="298" mass="30789">MDSDGSRAPVIEREAPPPGGELAGQTVLVTGATGPAIASGLCDAIHAAGARLVVNGPTDDEVRATVARYPGAVGVAGDVSRPAEVERMFAAATELAGPLTGLVNNAGIGLVAHLTDVTDDQFDHVVGTDFRGVWLVSREFARAVLARGGTGAVVNVSSVHAARTIGGYGVYAAAKAGVEGLTRGFAVDLGPAGVRCNAVAPGYVPADRDLAPPDHPVHDTSWIDAHTTTEQALHRVIEPIDLGWAAVFLLSDRSRCITGQVLTVDAGLTALLYNADMATRIHADRRRRARAAEGNRTS</sequence>
<keyword evidence="5" id="KW-1185">Reference proteome</keyword>
<dbReference type="CDD" id="cd05233">
    <property type="entry name" value="SDR_c"/>
    <property type="match status" value="1"/>
</dbReference>
<comment type="caution">
    <text evidence="4">The sequence shown here is derived from an EMBL/GenBank/DDBJ whole genome shotgun (WGS) entry which is preliminary data.</text>
</comment>
<dbReference type="Gene3D" id="3.40.50.720">
    <property type="entry name" value="NAD(P)-binding Rossmann-like Domain"/>
    <property type="match status" value="1"/>
</dbReference>
<keyword evidence="2" id="KW-0560">Oxidoreductase</keyword>
<dbReference type="AlphaFoldDB" id="A0A4R5DIM3"/>
<feature type="region of interest" description="Disordered" evidence="3">
    <location>
        <begin position="1"/>
        <end position="22"/>
    </location>
</feature>
<proteinExistence type="inferred from homology"/>
<dbReference type="PRINTS" id="PR00081">
    <property type="entry name" value="GDHRDH"/>
</dbReference>
<gene>
    <name evidence="4" type="ORF">E1269_11665</name>
</gene>
<dbReference type="PROSITE" id="PS00061">
    <property type="entry name" value="ADH_SHORT"/>
    <property type="match status" value="1"/>
</dbReference>
<name>A0A4R5DIM3_9ACTN</name>
<dbReference type="GO" id="GO:0016616">
    <property type="term" value="F:oxidoreductase activity, acting on the CH-OH group of donors, NAD or NADP as acceptor"/>
    <property type="evidence" value="ECO:0007669"/>
    <property type="project" value="TreeGrafter"/>
</dbReference>
<evidence type="ECO:0000313" key="5">
    <source>
        <dbReference type="Proteomes" id="UP000294739"/>
    </source>
</evidence>
<protein>
    <submittedName>
        <fullName evidence="4">SDR family oxidoreductase</fullName>
    </submittedName>
</protein>
<dbReference type="InterPro" id="IPR020904">
    <property type="entry name" value="Sc_DH/Rdtase_CS"/>
</dbReference>
<dbReference type="InParanoid" id="A0A4R5DIM3"/>
<dbReference type="Pfam" id="PF13561">
    <property type="entry name" value="adh_short_C2"/>
    <property type="match status" value="1"/>
</dbReference>
<accession>A0A4R5DIM3</accession>